<dbReference type="AlphaFoldDB" id="A0A1M7Z645"/>
<organism evidence="3 4">
    <name type="scientific">Algoriphagus zhangzhouensis</name>
    <dbReference type="NCBI Taxonomy" id="1073327"/>
    <lineage>
        <taxon>Bacteria</taxon>
        <taxon>Pseudomonadati</taxon>
        <taxon>Bacteroidota</taxon>
        <taxon>Cytophagia</taxon>
        <taxon>Cytophagales</taxon>
        <taxon>Cyclobacteriaceae</taxon>
        <taxon>Algoriphagus</taxon>
    </lineage>
</organism>
<evidence type="ECO:0000313" key="3">
    <source>
        <dbReference type="EMBL" id="SHO60418.1"/>
    </source>
</evidence>
<proteinExistence type="predicted"/>
<dbReference type="Gene3D" id="2.60.120.260">
    <property type="entry name" value="Galactose-binding domain-like"/>
    <property type="match status" value="1"/>
</dbReference>
<accession>A0A1M7Z645</accession>
<dbReference type="Proteomes" id="UP000184609">
    <property type="component" value="Unassembled WGS sequence"/>
</dbReference>
<dbReference type="InterPro" id="IPR008979">
    <property type="entry name" value="Galactose-bd-like_sf"/>
</dbReference>
<dbReference type="SUPFAM" id="SSF49785">
    <property type="entry name" value="Galactose-binding domain-like"/>
    <property type="match status" value="1"/>
</dbReference>
<dbReference type="PANTHER" id="PTHR22901">
    <property type="entry name" value="SIALATE O-ACETYLESTERASE"/>
    <property type="match status" value="1"/>
</dbReference>
<keyword evidence="4" id="KW-1185">Reference proteome</keyword>
<dbReference type="STRING" id="1073327.SAMN04488108_0783"/>
<dbReference type="Gene3D" id="3.40.50.1110">
    <property type="entry name" value="SGNH hydrolase"/>
    <property type="match status" value="2"/>
</dbReference>
<gene>
    <name evidence="3" type="ORF">SAMN04488108_0783</name>
</gene>
<dbReference type="Pfam" id="PF03629">
    <property type="entry name" value="SASA"/>
    <property type="match status" value="1"/>
</dbReference>
<keyword evidence="1" id="KW-0378">Hydrolase</keyword>
<dbReference type="GO" id="GO:0001681">
    <property type="term" value="F:sialate O-acetylesterase activity"/>
    <property type="evidence" value="ECO:0007669"/>
    <property type="project" value="InterPro"/>
</dbReference>
<name>A0A1M7Z645_9BACT</name>
<dbReference type="InterPro" id="IPR005181">
    <property type="entry name" value="SASA"/>
</dbReference>
<dbReference type="EMBL" id="FRXN01000001">
    <property type="protein sequence ID" value="SHO60418.1"/>
    <property type="molecule type" value="Genomic_DNA"/>
</dbReference>
<reference evidence="4" key="1">
    <citation type="submission" date="2016-12" db="EMBL/GenBank/DDBJ databases">
        <authorList>
            <person name="Varghese N."/>
            <person name="Submissions S."/>
        </authorList>
    </citation>
    <scope>NUCLEOTIDE SEQUENCE [LARGE SCALE GENOMIC DNA]</scope>
    <source>
        <strain evidence="4">DSM 25035</strain>
    </source>
</reference>
<dbReference type="InterPro" id="IPR036514">
    <property type="entry name" value="SGNH_hydro_sf"/>
</dbReference>
<evidence type="ECO:0000259" key="2">
    <source>
        <dbReference type="Pfam" id="PF03629"/>
    </source>
</evidence>
<dbReference type="SUPFAM" id="SSF52266">
    <property type="entry name" value="SGNH hydrolase"/>
    <property type="match status" value="1"/>
</dbReference>
<evidence type="ECO:0000256" key="1">
    <source>
        <dbReference type="ARBA" id="ARBA00022801"/>
    </source>
</evidence>
<dbReference type="InterPro" id="IPR039329">
    <property type="entry name" value="SIAE"/>
</dbReference>
<evidence type="ECO:0000313" key="4">
    <source>
        <dbReference type="Proteomes" id="UP000184609"/>
    </source>
</evidence>
<protein>
    <submittedName>
        <fullName evidence="3">Sialate O-acetylesterase</fullName>
    </submittedName>
</protein>
<sequence>MEKLGKQARVSDIFFNFPVNPRLNMKKLSVLLIALPMLVFGCKEKFQSEITLPRVISEGMVLQRDQPISVWGKGIPGENVRVSIAGVMSSTEVESDSTWIVGLPSVSAGGPHIMKVNQTEVKDVYFGDVWLAGGQSNMEWPLKSGVIGADAEYKDGGNPKIRFFKVPRIYAAVKKSDIPEGEWKVADSINMPDFSAVAWFFAKRNALEKDVPVGIIESNWGGTPAEGWTDAEILAEMEGMSFLEEALDMVENQEKWDKEFQANDKRREMRDIMVHHPDSATAREVSSVDYSDSQWSKINLPSANPLSDIAWVRKSFQLASTEDVTLIFPSIDQMAFIYINGELVHHKDWGTTMPEVSVSSDLLFEGKNVITIRAINTWNNKPVIGSKDEMYLLQAGKKIALEGTWSYSNAIVEPKLPEVTWQNWKPGAMYNAMIYPLKDYGIKGVIWYQGESNAGRAGEYKELFETMITNWRTIWDLPEMPFLFVQLANFMERVDIQPDSQWAFLREAQTETLELPKTGMSVIIDIGEAEDIHPRNKKDVGERLWLQARKVAFNEKVTASGPIIKEVSKTGATVTLNYVSIGDGLQLIVEGDVKGFILKNEAGKWILAEGKIVGKDQIQIKLPDGFNPVEIRYAWADNPEVNLINSEGLPAQPFRMELE</sequence>
<feature type="domain" description="Sialate O-acetylesterase" evidence="2">
    <location>
        <begin position="422"/>
        <end position="527"/>
    </location>
</feature>
<dbReference type="PANTHER" id="PTHR22901:SF0">
    <property type="entry name" value="SIALATE O-ACETYLESTERASE"/>
    <property type="match status" value="1"/>
</dbReference>
<dbReference type="GO" id="GO:0005975">
    <property type="term" value="P:carbohydrate metabolic process"/>
    <property type="evidence" value="ECO:0007669"/>
    <property type="project" value="TreeGrafter"/>
</dbReference>